<comment type="caution">
    <text evidence="1">The sequence shown here is derived from an EMBL/GenBank/DDBJ whole genome shotgun (WGS) entry which is preliminary data.</text>
</comment>
<dbReference type="EMBL" id="JAAGWF010000035">
    <property type="protein sequence ID" value="NEK60695.1"/>
    <property type="molecule type" value="Genomic_DNA"/>
</dbReference>
<gene>
    <name evidence="1" type="ORF">GCU56_22825</name>
</gene>
<accession>A0A7K3W754</accession>
<dbReference type="AlphaFoldDB" id="A0A7K3W754"/>
<organism evidence="1 2">
    <name type="scientific">Geodermatophilus sabuli</name>
    <dbReference type="NCBI Taxonomy" id="1564158"/>
    <lineage>
        <taxon>Bacteria</taxon>
        <taxon>Bacillati</taxon>
        <taxon>Actinomycetota</taxon>
        <taxon>Actinomycetes</taxon>
        <taxon>Geodermatophilales</taxon>
        <taxon>Geodermatophilaceae</taxon>
        <taxon>Geodermatophilus</taxon>
    </lineage>
</organism>
<reference evidence="1 2" key="1">
    <citation type="submission" date="2020-02" db="EMBL/GenBank/DDBJ databases">
        <title>Geodermatophilus sabuli CPCC 205279 I12A-02694.</title>
        <authorList>
            <person name="Jiang Z."/>
        </authorList>
    </citation>
    <scope>NUCLEOTIDE SEQUENCE [LARGE SCALE GENOMIC DNA]</scope>
    <source>
        <strain evidence="1 2">I12A-02694</strain>
    </source>
</reference>
<sequence>MEKKMKLWKIEVFENTEDVEPIKIGFFYAESEKDASSMAKSSMGDAWRIDFCTEVTGPDKIPEGFVAWVGPASQFGS</sequence>
<dbReference type="Proteomes" id="UP000470246">
    <property type="component" value="Unassembled WGS sequence"/>
</dbReference>
<name>A0A7K3W754_9ACTN</name>
<protein>
    <submittedName>
        <fullName evidence="1">Uncharacterized protein</fullName>
    </submittedName>
</protein>
<keyword evidence="2" id="KW-1185">Reference proteome</keyword>
<evidence type="ECO:0000313" key="1">
    <source>
        <dbReference type="EMBL" id="NEK60695.1"/>
    </source>
</evidence>
<evidence type="ECO:0000313" key="2">
    <source>
        <dbReference type="Proteomes" id="UP000470246"/>
    </source>
</evidence>
<dbReference type="RefSeq" id="WP_163484488.1">
    <property type="nucleotide sequence ID" value="NZ_JAAGWF010000035.1"/>
</dbReference>
<proteinExistence type="predicted"/>